<sequence>MRNRAIAEGYKNSREPKNSGINQQLATDSAKIVATLSGLTASMAQLLERLVDQSNHENIQSSNRGFSHENPQEKFRSQRPKEFSGTSDPLAAESGIKSLQEIFEYLQLTDLDRARCAIYMLRDETMIWWECDKLSVNLSTLLR</sequence>
<keyword evidence="3" id="KW-1185">Reference proteome</keyword>
<feature type="region of interest" description="Disordered" evidence="1">
    <location>
        <begin position="57"/>
        <end position="90"/>
    </location>
</feature>
<evidence type="ECO:0000313" key="2">
    <source>
        <dbReference type="EMBL" id="KZV21129.1"/>
    </source>
</evidence>
<dbReference type="EMBL" id="KV014936">
    <property type="protein sequence ID" value="KZV21129.1"/>
    <property type="molecule type" value="Genomic_DNA"/>
</dbReference>
<evidence type="ECO:0000313" key="3">
    <source>
        <dbReference type="Proteomes" id="UP000250235"/>
    </source>
</evidence>
<organism evidence="2 3">
    <name type="scientific">Dorcoceras hygrometricum</name>
    <dbReference type="NCBI Taxonomy" id="472368"/>
    <lineage>
        <taxon>Eukaryota</taxon>
        <taxon>Viridiplantae</taxon>
        <taxon>Streptophyta</taxon>
        <taxon>Embryophyta</taxon>
        <taxon>Tracheophyta</taxon>
        <taxon>Spermatophyta</taxon>
        <taxon>Magnoliopsida</taxon>
        <taxon>eudicotyledons</taxon>
        <taxon>Gunneridae</taxon>
        <taxon>Pentapetalae</taxon>
        <taxon>asterids</taxon>
        <taxon>lamiids</taxon>
        <taxon>Lamiales</taxon>
        <taxon>Gesneriaceae</taxon>
        <taxon>Didymocarpoideae</taxon>
        <taxon>Trichosporeae</taxon>
        <taxon>Loxocarpinae</taxon>
        <taxon>Dorcoceras</taxon>
    </lineage>
</organism>
<feature type="compositionally biased region" description="Basic and acidic residues" evidence="1">
    <location>
        <begin position="66"/>
        <end position="82"/>
    </location>
</feature>
<feature type="region of interest" description="Disordered" evidence="1">
    <location>
        <begin position="1"/>
        <end position="21"/>
    </location>
</feature>
<evidence type="ECO:0000256" key="1">
    <source>
        <dbReference type="SAM" id="MobiDB-lite"/>
    </source>
</evidence>
<dbReference type="OrthoDB" id="2290219at2759"/>
<reference evidence="2 3" key="1">
    <citation type="journal article" date="2015" name="Proc. Natl. Acad. Sci. U.S.A.">
        <title>The resurrection genome of Boea hygrometrica: A blueprint for survival of dehydration.</title>
        <authorList>
            <person name="Xiao L."/>
            <person name="Yang G."/>
            <person name="Zhang L."/>
            <person name="Yang X."/>
            <person name="Zhao S."/>
            <person name="Ji Z."/>
            <person name="Zhou Q."/>
            <person name="Hu M."/>
            <person name="Wang Y."/>
            <person name="Chen M."/>
            <person name="Xu Y."/>
            <person name="Jin H."/>
            <person name="Xiao X."/>
            <person name="Hu G."/>
            <person name="Bao F."/>
            <person name="Hu Y."/>
            <person name="Wan P."/>
            <person name="Li L."/>
            <person name="Deng X."/>
            <person name="Kuang T."/>
            <person name="Xiang C."/>
            <person name="Zhu J.K."/>
            <person name="Oliver M.J."/>
            <person name="He Y."/>
        </authorList>
    </citation>
    <scope>NUCLEOTIDE SEQUENCE [LARGE SCALE GENOMIC DNA]</scope>
    <source>
        <strain evidence="3">cv. XS01</strain>
    </source>
</reference>
<gene>
    <name evidence="2" type="ORF">F511_13195</name>
</gene>
<dbReference type="Proteomes" id="UP000250235">
    <property type="component" value="Unassembled WGS sequence"/>
</dbReference>
<name>A0A2Z7APC2_9LAMI</name>
<dbReference type="AlphaFoldDB" id="A0A2Z7APC2"/>
<accession>A0A2Z7APC2</accession>
<protein>
    <submittedName>
        <fullName evidence="2">Uncharacterized protein</fullName>
    </submittedName>
</protein>
<proteinExistence type="predicted"/>